<dbReference type="STRING" id="1664694.A0A0N1H4Z2"/>
<dbReference type="CDD" id="cd03443">
    <property type="entry name" value="PaaI_thioesterase"/>
    <property type="match status" value="1"/>
</dbReference>
<dbReference type="EMBL" id="LFJN01000012">
    <property type="protein sequence ID" value="KPI40542.1"/>
    <property type="molecule type" value="Genomic_DNA"/>
</dbReference>
<name>A0A0N1H4Z2_9EURO</name>
<comment type="caution">
    <text evidence="2">The sequence shown here is derived from an EMBL/GenBank/DDBJ whole genome shotgun (WGS) entry which is preliminary data.</text>
</comment>
<protein>
    <recommendedName>
        <fullName evidence="1">Thioesterase domain-containing protein</fullName>
    </recommendedName>
</protein>
<feature type="domain" description="Thioesterase" evidence="1">
    <location>
        <begin position="105"/>
        <end position="177"/>
    </location>
</feature>
<dbReference type="InterPro" id="IPR006683">
    <property type="entry name" value="Thioestr_dom"/>
</dbReference>
<dbReference type="InterPro" id="IPR029069">
    <property type="entry name" value="HotDog_dom_sf"/>
</dbReference>
<dbReference type="OrthoDB" id="506431at2759"/>
<dbReference type="Pfam" id="PF03061">
    <property type="entry name" value="4HBT"/>
    <property type="match status" value="1"/>
</dbReference>
<evidence type="ECO:0000313" key="3">
    <source>
        <dbReference type="Proteomes" id="UP000038010"/>
    </source>
</evidence>
<dbReference type="PANTHER" id="PTHR47260:SF1">
    <property type="entry name" value="UPF0644 PROTEIN PB2B4.06"/>
    <property type="match status" value="1"/>
</dbReference>
<dbReference type="SUPFAM" id="SSF54637">
    <property type="entry name" value="Thioesterase/thiol ester dehydrase-isomerase"/>
    <property type="match status" value="1"/>
</dbReference>
<dbReference type="VEuPathDB" id="FungiDB:AB675_7798"/>
<sequence length="202" mass="21897">MTPTETVNVAHATNDTTPVRTQSENALQRAVSASYGSEDIRGRSNIVASRTVLRVAGEHELDNLTLATLHGSGMISERPFVFADNDEGSIMAFYHLGRRLAGHAGLVHGGMIAVLLDECMGRACFPRLEGKIAVTAKMEIAYKSPMKVDSVIVIRAWTKDIQGRKAFVEAVVEDAAERRLIASATALFIQPKWASEMSACLP</sequence>
<gene>
    <name evidence="2" type="ORF">AB675_7798</name>
</gene>
<evidence type="ECO:0000259" key="1">
    <source>
        <dbReference type="Pfam" id="PF03061"/>
    </source>
</evidence>
<proteinExistence type="predicted"/>
<dbReference type="RefSeq" id="XP_018000505.1">
    <property type="nucleotide sequence ID" value="XM_018148192.1"/>
</dbReference>
<dbReference type="Proteomes" id="UP000038010">
    <property type="component" value="Unassembled WGS sequence"/>
</dbReference>
<dbReference type="Gene3D" id="3.10.129.10">
    <property type="entry name" value="Hotdog Thioesterase"/>
    <property type="match status" value="1"/>
</dbReference>
<reference evidence="2 3" key="1">
    <citation type="submission" date="2015-06" db="EMBL/GenBank/DDBJ databases">
        <title>Draft genome of the ant-associated black yeast Phialophora attae CBS 131958.</title>
        <authorList>
            <person name="Moreno L.F."/>
            <person name="Stielow B.J."/>
            <person name="de Hoog S."/>
            <person name="Vicente V.A."/>
            <person name="Weiss V.A."/>
            <person name="de Vries M."/>
            <person name="Cruz L.M."/>
            <person name="Souza E.M."/>
        </authorList>
    </citation>
    <scope>NUCLEOTIDE SEQUENCE [LARGE SCALE GENOMIC DNA]</scope>
    <source>
        <strain evidence="2 3">CBS 131958</strain>
    </source>
</reference>
<dbReference type="PANTHER" id="PTHR47260">
    <property type="entry name" value="UPF0644 PROTEIN PB2B4.06"/>
    <property type="match status" value="1"/>
</dbReference>
<dbReference type="AlphaFoldDB" id="A0A0N1H4Z2"/>
<organism evidence="2 3">
    <name type="scientific">Cyphellophora attinorum</name>
    <dbReference type="NCBI Taxonomy" id="1664694"/>
    <lineage>
        <taxon>Eukaryota</taxon>
        <taxon>Fungi</taxon>
        <taxon>Dikarya</taxon>
        <taxon>Ascomycota</taxon>
        <taxon>Pezizomycotina</taxon>
        <taxon>Eurotiomycetes</taxon>
        <taxon>Chaetothyriomycetidae</taxon>
        <taxon>Chaetothyriales</taxon>
        <taxon>Cyphellophoraceae</taxon>
        <taxon>Cyphellophora</taxon>
    </lineage>
</organism>
<dbReference type="GeneID" id="28740072"/>
<evidence type="ECO:0000313" key="2">
    <source>
        <dbReference type="EMBL" id="KPI40542.1"/>
    </source>
</evidence>
<keyword evidence="3" id="KW-1185">Reference proteome</keyword>
<accession>A0A0N1H4Z2</accession>
<dbReference type="InterPro" id="IPR052061">
    <property type="entry name" value="PTE-AB_protein"/>
</dbReference>